<dbReference type="GO" id="GO:0005886">
    <property type="term" value="C:plasma membrane"/>
    <property type="evidence" value="ECO:0007669"/>
    <property type="project" value="InterPro"/>
</dbReference>
<gene>
    <name evidence="1" type="ORF">C9I57_05480</name>
</gene>
<comment type="caution">
    <text evidence="1">The sequence shown here is derived from an EMBL/GenBank/DDBJ whole genome shotgun (WGS) entry which is preliminary data.</text>
</comment>
<sequence length="30" mass="3473">MAWMMWLAAASTLLLLTYLVYALLRAEDLE</sequence>
<dbReference type="Pfam" id="PF09604">
    <property type="entry name" value="Potass_KdpF"/>
    <property type="match status" value="1"/>
</dbReference>
<proteinExistence type="predicted"/>
<reference evidence="1 2" key="1">
    <citation type="submission" date="2018-03" db="EMBL/GenBank/DDBJ databases">
        <title>Whole genome analyses suggest that Burkholderia sensu lato contains two further novel genera in the rhizoxinica-symbiotica group Mycetohabitans gen. nov., and Trinickia gen. nov.: implications for the evolution of diazotrophy and nodulation in the Burkholderiaceae.</title>
        <authorList>
            <person name="Estrada De Los Santos P."/>
            <person name="Palmer M."/>
            <person name="Chavez-Ramirez B."/>
            <person name="Steenkamp E.T."/>
            <person name="Hirsch A.M."/>
            <person name="Manyaka P."/>
            <person name="Maluk M."/>
            <person name="Lafos M."/>
            <person name="Crook M."/>
            <person name="Gross E."/>
            <person name="Simon M.F."/>
            <person name="Bueno Dos Reis Junior F."/>
            <person name="Poole P.S."/>
            <person name="Venter S.N."/>
            <person name="James E.K."/>
        </authorList>
    </citation>
    <scope>NUCLEOTIDE SEQUENCE [LARGE SCALE GENOMIC DNA]</scope>
    <source>
        <strain evidence="1 2">JPY-366</strain>
    </source>
</reference>
<evidence type="ECO:0000313" key="1">
    <source>
        <dbReference type="EMBL" id="PTB22195.1"/>
    </source>
</evidence>
<dbReference type="AlphaFoldDB" id="A0A2T3Y0C3"/>
<evidence type="ECO:0000313" key="2">
    <source>
        <dbReference type="Proteomes" id="UP000240638"/>
    </source>
</evidence>
<dbReference type="GO" id="GO:0008556">
    <property type="term" value="F:P-type potassium transmembrane transporter activity"/>
    <property type="evidence" value="ECO:0007669"/>
    <property type="project" value="InterPro"/>
</dbReference>
<name>A0A2T3Y0C3_9BURK</name>
<accession>A0A2T3Y0C3</accession>
<organism evidence="1 2">
    <name type="scientific">Trinickia symbiotica</name>
    <dbReference type="NCBI Taxonomy" id="863227"/>
    <lineage>
        <taxon>Bacteria</taxon>
        <taxon>Pseudomonadati</taxon>
        <taxon>Pseudomonadota</taxon>
        <taxon>Betaproteobacteria</taxon>
        <taxon>Burkholderiales</taxon>
        <taxon>Burkholderiaceae</taxon>
        <taxon>Trinickia</taxon>
    </lineage>
</organism>
<protein>
    <submittedName>
        <fullName evidence="1">Potassium-transporting ATPase subunit F</fullName>
    </submittedName>
</protein>
<dbReference type="Proteomes" id="UP000240638">
    <property type="component" value="Unassembled WGS sequence"/>
</dbReference>
<dbReference type="EMBL" id="PYUC01000002">
    <property type="protein sequence ID" value="PTB22195.1"/>
    <property type="molecule type" value="Genomic_DNA"/>
</dbReference>
<dbReference type="InterPro" id="IPR011726">
    <property type="entry name" value="KdpF"/>
</dbReference>